<dbReference type="PATRIC" id="fig|1095748.3.peg.889"/>
<comment type="caution">
    <text evidence="2">The sequence shown here is derived from an EMBL/GenBank/DDBJ whole genome shotgun (WGS) entry which is preliminary data.</text>
</comment>
<reference evidence="2 3" key="1">
    <citation type="submission" date="2012-04" db="EMBL/GenBank/DDBJ databases">
        <authorList>
            <person name="Harkins D.M."/>
            <person name="Madupu R."/>
            <person name="Durkin A.S."/>
            <person name="Torralba M."/>
            <person name="Methe B."/>
            <person name="Sutton G.G."/>
            <person name="Nelson K.E."/>
        </authorList>
    </citation>
    <scope>NUCLEOTIDE SEQUENCE [LARGE SCALE GENOMIC DNA]</scope>
    <source>
        <strain evidence="2 3">VK64</strain>
    </source>
</reference>
<proteinExistence type="predicted"/>
<evidence type="ECO:0000313" key="2">
    <source>
        <dbReference type="EMBL" id="EIG29483.1"/>
    </source>
</evidence>
<name>I2NUH2_NEISI</name>
<evidence type="ECO:0000313" key="3">
    <source>
        <dbReference type="Proteomes" id="UP000004473"/>
    </source>
</evidence>
<protein>
    <submittedName>
        <fullName evidence="2">Uncharacterized protein</fullName>
    </submittedName>
</protein>
<dbReference type="AlphaFoldDB" id="I2NUH2"/>
<sequence>MVCKTDIYWSQKPKTQYRNLLLPLSERCGVGRRFRQPAPLGSSETYPPPYRKDNRQDLRPG</sequence>
<feature type="region of interest" description="Disordered" evidence="1">
    <location>
        <begin position="32"/>
        <end position="61"/>
    </location>
</feature>
<evidence type="ECO:0000256" key="1">
    <source>
        <dbReference type="SAM" id="MobiDB-lite"/>
    </source>
</evidence>
<feature type="compositionally biased region" description="Basic and acidic residues" evidence="1">
    <location>
        <begin position="50"/>
        <end position="61"/>
    </location>
</feature>
<dbReference type="Proteomes" id="UP000004473">
    <property type="component" value="Unassembled WGS sequence"/>
</dbReference>
<organism evidence="2 3">
    <name type="scientific">Neisseria sicca VK64</name>
    <dbReference type="NCBI Taxonomy" id="1095748"/>
    <lineage>
        <taxon>Bacteria</taxon>
        <taxon>Pseudomonadati</taxon>
        <taxon>Pseudomonadota</taxon>
        <taxon>Betaproteobacteria</taxon>
        <taxon>Neisseriales</taxon>
        <taxon>Neisseriaceae</taxon>
        <taxon>Neisseria</taxon>
    </lineage>
</organism>
<accession>I2NUH2</accession>
<dbReference type="RefSeq" id="WP_003764704.1">
    <property type="nucleotide sequence ID" value="NZ_AJMT01000066.1"/>
</dbReference>
<gene>
    <name evidence="2" type="ORF">HMPREF1051_2008</name>
</gene>
<dbReference type="EMBL" id="AJMT01000066">
    <property type="protein sequence ID" value="EIG29483.1"/>
    <property type="molecule type" value="Genomic_DNA"/>
</dbReference>